<dbReference type="EMBL" id="JAGVSJ010000022">
    <property type="protein sequence ID" value="MBX8632348.1"/>
    <property type="molecule type" value="Genomic_DNA"/>
</dbReference>
<comment type="caution">
    <text evidence="2">The sequence shown here is derived from an EMBL/GenBank/DDBJ whole genome shotgun (WGS) entry which is preliminary data.</text>
</comment>
<sequence length="231" mass="25832">MAMFQKWITVGNGENAKHVQVQENDNASEPTLFNMRTDSSSPYTEIVNALGVMYNATNTDIDLELKVKEIVESFKESIPDDLAFKQLKDHVEHLYLRLVNLQQHIKNLNQAVTTKGISLSHLSSLIETLLKQSVEAFSYMEKLPQRASEDGQEAISAQEQVVNSLNSMMGQVVHLKELDYAQKKERTSRGWDHLGKAALNRYVKQAQNQPTGNPVPPSDGALAAPQEEAEV</sequence>
<evidence type="ECO:0000256" key="1">
    <source>
        <dbReference type="SAM" id="MobiDB-lite"/>
    </source>
</evidence>
<protein>
    <submittedName>
        <fullName evidence="2">Uncharacterized protein</fullName>
    </submittedName>
</protein>
<organism evidence="2 3">
    <name type="scientific">Candidatus Sysuiplasma superficiale</name>
    <dbReference type="NCBI Taxonomy" id="2823368"/>
    <lineage>
        <taxon>Archaea</taxon>
        <taxon>Methanobacteriati</taxon>
        <taxon>Thermoplasmatota</taxon>
        <taxon>Thermoplasmata</taxon>
        <taxon>Candidatus Sysuiplasmatales</taxon>
        <taxon>Candidatus Sysuiplasmataceae</taxon>
        <taxon>Candidatus Sysuiplasma</taxon>
    </lineage>
</organism>
<name>A0A8J7YTC7_9ARCH</name>
<gene>
    <name evidence="2" type="ORF">J9259_07530</name>
</gene>
<proteinExistence type="predicted"/>
<evidence type="ECO:0000313" key="3">
    <source>
        <dbReference type="Proteomes" id="UP000716004"/>
    </source>
</evidence>
<dbReference type="Proteomes" id="UP000716004">
    <property type="component" value="Unassembled WGS sequence"/>
</dbReference>
<evidence type="ECO:0000313" key="2">
    <source>
        <dbReference type="EMBL" id="MBX8632348.1"/>
    </source>
</evidence>
<feature type="region of interest" description="Disordered" evidence="1">
    <location>
        <begin position="203"/>
        <end position="231"/>
    </location>
</feature>
<reference evidence="2" key="1">
    <citation type="submission" date="2021-04" db="EMBL/GenBank/DDBJ databases">
        <title>Genomic insights into ecological role and evolution of a novel Thermoplasmata order Candidatus Sysuiplasmatales.</title>
        <authorList>
            <person name="Yuan Y."/>
        </authorList>
    </citation>
    <scope>NUCLEOTIDE SEQUENCE</scope>
    <source>
        <strain evidence="2">YP2-bin.285</strain>
    </source>
</reference>
<accession>A0A8J7YTC7</accession>
<dbReference type="AlphaFoldDB" id="A0A8J7YTC7"/>